<evidence type="ECO:0000256" key="1">
    <source>
        <dbReference type="SAM" id="MobiDB-lite"/>
    </source>
</evidence>
<accession>A0ABR6ECU0</accession>
<organism evidence="2 3">
    <name type="scientific">Streptomyces durbertensis</name>
    <dbReference type="NCBI Taxonomy" id="2448886"/>
    <lineage>
        <taxon>Bacteria</taxon>
        <taxon>Bacillati</taxon>
        <taxon>Actinomycetota</taxon>
        <taxon>Actinomycetes</taxon>
        <taxon>Kitasatosporales</taxon>
        <taxon>Streptomycetaceae</taxon>
        <taxon>Streptomyces</taxon>
    </lineage>
</organism>
<sequence length="358" mass="38566">MNRDTLRVRELLPPSADPAAECGGRELLPPRAARELAELRRRAVAPPTQPAFFSRRRILVGATAAGVSAALAVVGQRLVPQESETQPVAYTPPVLRLKPVEGESGSAFLLAFAERVEKLPQERAGGAYRYLKTWGWWLNTAGDLPGGPVSAAVPTVTESWIRRDASGRQRSAYGEPLYPDPGQRETAEKAGLLAGTGEEDRIYGPGQAPTVEGDEWGDVAPFSTDPRELARQMEEVSWDGGMLAHGVSDLISYAARSGPVSPRLRAAALRVLARSRQVDVATTTTWQGRRVIAVSQSETYQGSTQRESVFFDPATGYPSGFESALFGNARSLNITVPATLGVGETLDRGWVSSTTERP</sequence>
<evidence type="ECO:0000313" key="3">
    <source>
        <dbReference type="Proteomes" id="UP000766698"/>
    </source>
</evidence>
<dbReference type="EMBL" id="WMLF01000055">
    <property type="protein sequence ID" value="MBB1243145.1"/>
    <property type="molecule type" value="Genomic_DNA"/>
</dbReference>
<comment type="caution">
    <text evidence="2">The sequence shown here is derived from an EMBL/GenBank/DDBJ whole genome shotgun (WGS) entry which is preliminary data.</text>
</comment>
<gene>
    <name evidence="2" type="ORF">GL263_06130</name>
</gene>
<name>A0ABR6ECU0_9ACTN</name>
<evidence type="ECO:0000313" key="2">
    <source>
        <dbReference type="EMBL" id="MBB1243145.1"/>
    </source>
</evidence>
<dbReference type="Proteomes" id="UP000766698">
    <property type="component" value="Unassembled WGS sequence"/>
</dbReference>
<protein>
    <submittedName>
        <fullName evidence="2">CU044_5270 family protein</fullName>
    </submittedName>
</protein>
<dbReference type="InterPro" id="IPR047789">
    <property type="entry name" value="CU044_5270-like"/>
</dbReference>
<keyword evidence="3" id="KW-1185">Reference proteome</keyword>
<dbReference type="NCBIfam" id="NF038083">
    <property type="entry name" value="CU044_5270_fam"/>
    <property type="match status" value="1"/>
</dbReference>
<dbReference type="RefSeq" id="WP_182854551.1">
    <property type="nucleotide sequence ID" value="NZ_WMLF01000055.1"/>
</dbReference>
<proteinExistence type="predicted"/>
<reference evidence="3" key="1">
    <citation type="journal article" date="2020" name="Syst. Appl. Microbiol.">
        <title>Streptomyces alkaliterrae sp. nov., isolated from an alkaline soil, and emended descriptions of Streptomyces alkaliphilus, Streptomyces calidiresistens and Streptomyces durbertensis.</title>
        <authorList>
            <person name="Swiecimska M."/>
            <person name="Golinska P."/>
            <person name="Nouioui I."/>
            <person name="Wypij M."/>
            <person name="Rai M."/>
            <person name="Sangal V."/>
            <person name="Goodfellow M."/>
        </authorList>
    </citation>
    <scope>NUCLEOTIDE SEQUENCE [LARGE SCALE GENOMIC DNA]</scope>
    <source>
        <strain evidence="3">DSM 104538</strain>
    </source>
</reference>
<feature type="region of interest" description="Disordered" evidence="1">
    <location>
        <begin position="198"/>
        <end position="218"/>
    </location>
</feature>